<dbReference type="GO" id="GO:1901135">
    <property type="term" value="P:carbohydrate derivative metabolic process"/>
    <property type="evidence" value="ECO:0007669"/>
    <property type="project" value="UniProtKB-ARBA"/>
</dbReference>
<accession>A0A0W0SBJ8</accession>
<reference evidence="3 4" key="1">
    <citation type="submission" date="2015-11" db="EMBL/GenBank/DDBJ databases">
        <title>Genomic analysis of 38 Legionella species identifies large and diverse effector repertoires.</title>
        <authorList>
            <person name="Burstein D."/>
            <person name="Amaro F."/>
            <person name="Zusman T."/>
            <person name="Lifshitz Z."/>
            <person name="Cohen O."/>
            <person name="Gilbert J.A."/>
            <person name="Pupko T."/>
            <person name="Shuman H.A."/>
            <person name="Segal G."/>
        </authorList>
    </citation>
    <scope>NUCLEOTIDE SEQUENCE [LARGE SCALE GENOMIC DNA]</scope>
    <source>
        <strain evidence="3 4">ORW</strain>
    </source>
</reference>
<evidence type="ECO:0000313" key="3">
    <source>
        <dbReference type="EMBL" id="KTC80720.1"/>
    </source>
</evidence>
<dbReference type="PANTHER" id="PTHR12526:SF630">
    <property type="entry name" value="GLYCOSYLTRANSFERASE"/>
    <property type="match status" value="1"/>
</dbReference>
<dbReference type="Pfam" id="PF13579">
    <property type="entry name" value="Glyco_trans_4_4"/>
    <property type="match status" value="1"/>
</dbReference>
<dbReference type="OrthoDB" id="4611853at2"/>
<organism evidence="3 4">
    <name type="scientific">Legionella cherrii</name>
    <dbReference type="NCBI Taxonomy" id="28084"/>
    <lineage>
        <taxon>Bacteria</taxon>
        <taxon>Pseudomonadati</taxon>
        <taxon>Pseudomonadota</taxon>
        <taxon>Gammaproteobacteria</taxon>
        <taxon>Legionellales</taxon>
        <taxon>Legionellaceae</taxon>
        <taxon>Legionella</taxon>
    </lineage>
</organism>
<keyword evidence="3" id="KW-0808">Transferase</keyword>
<gene>
    <name evidence="3" type="ORF">Lche_2740</name>
</gene>
<protein>
    <submittedName>
        <fullName evidence="3">Glycosyl transferase, group 1</fullName>
    </submittedName>
</protein>
<dbReference type="Pfam" id="PF00534">
    <property type="entry name" value="Glycos_transf_1"/>
    <property type="match status" value="1"/>
</dbReference>
<dbReference type="Proteomes" id="UP000054921">
    <property type="component" value="Unassembled WGS sequence"/>
</dbReference>
<dbReference type="GO" id="GO:0016757">
    <property type="term" value="F:glycosyltransferase activity"/>
    <property type="evidence" value="ECO:0007669"/>
    <property type="project" value="InterPro"/>
</dbReference>
<evidence type="ECO:0000259" key="2">
    <source>
        <dbReference type="Pfam" id="PF13579"/>
    </source>
</evidence>
<dbReference type="PANTHER" id="PTHR12526">
    <property type="entry name" value="GLYCOSYLTRANSFERASE"/>
    <property type="match status" value="1"/>
</dbReference>
<dbReference type="InterPro" id="IPR001296">
    <property type="entry name" value="Glyco_trans_1"/>
</dbReference>
<dbReference type="EMBL" id="LNXW01000013">
    <property type="protein sequence ID" value="KTC80720.1"/>
    <property type="molecule type" value="Genomic_DNA"/>
</dbReference>
<evidence type="ECO:0000259" key="1">
    <source>
        <dbReference type="Pfam" id="PF00534"/>
    </source>
</evidence>
<feature type="domain" description="Glycosyltransferase subfamily 4-like N-terminal" evidence="2">
    <location>
        <begin position="20"/>
        <end position="175"/>
    </location>
</feature>
<dbReference type="SUPFAM" id="SSF53756">
    <property type="entry name" value="UDP-Glycosyltransferase/glycogen phosphorylase"/>
    <property type="match status" value="1"/>
</dbReference>
<feature type="domain" description="Glycosyl transferase family 1" evidence="1">
    <location>
        <begin position="197"/>
        <end position="363"/>
    </location>
</feature>
<dbReference type="STRING" id="28084.Lche_2740"/>
<sequence>MTKKLQHIRVARVSTVLLFMTTHLRSQLASISDAGAEVTVISSKDGLSEAMNSFKECKFKTIYIPREISLIKDTIALIRLTKLFFSERFDIIHSTTPKAGFLCALAAKFAGIPIRLHTYTGQTWVSLKGPKKAIVKFCDKVINRLNTHCYADSASQREFLIQQKVVRPYKLSVLGSGSVAGVDINRFSQENFSEAAKQQIRDSLNIDKRSFVLLFVGRINRDKGFFELIEAVGRLTTKTKMTLIIAGGFEQNIEEEARRHVQKHCPDKVIFTGFYSKPENLMAISEILCLPSYREGFGTVVIEAAAMGVPTVATSIYGLTDAIIDEVTGLLVEPKNVPQLATALDRLIDDAPLRKKLGENAKSRAIKEFDSRHCDNLLVDEYHKLFTESKL</sequence>
<comment type="caution">
    <text evidence="3">The sequence shown here is derived from an EMBL/GenBank/DDBJ whole genome shotgun (WGS) entry which is preliminary data.</text>
</comment>
<dbReference type="AlphaFoldDB" id="A0A0W0SBJ8"/>
<dbReference type="InterPro" id="IPR028098">
    <property type="entry name" value="Glyco_trans_4-like_N"/>
</dbReference>
<name>A0A0W0SBJ8_9GAMM</name>
<dbReference type="Gene3D" id="3.40.50.2000">
    <property type="entry name" value="Glycogen Phosphorylase B"/>
    <property type="match status" value="2"/>
</dbReference>
<proteinExistence type="predicted"/>
<dbReference type="RefSeq" id="WP_058388091.1">
    <property type="nucleotide sequence ID" value="NZ_LNXW01000013.1"/>
</dbReference>
<dbReference type="PATRIC" id="fig|28084.5.peg.2967"/>
<evidence type="ECO:0000313" key="4">
    <source>
        <dbReference type="Proteomes" id="UP000054921"/>
    </source>
</evidence>